<name>A0ABP3Q6J3_9PROT</name>
<dbReference type="EMBL" id="BAAADD010000008">
    <property type="protein sequence ID" value="GAA0580108.1"/>
    <property type="molecule type" value="Genomic_DNA"/>
</dbReference>
<keyword evidence="3" id="KW-1185">Reference proteome</keyword>
<reference evidence="3" key="1">
    <citation type="journal article" date="2019" name="Int. J. Syst. Evol. Microbiol.">
        <title>The Global Catalogue of Microorganisms (GCM) 10K type strain sequencing project: providing services to taxonomists for standard genome sequencing and annotation.</title>
        <authorList>
            <consortium name="The Broad Institute Genomics Platform"/>
            <consortium name="The Broad Institute Genome Sequencing Center for Infectious Disease"/>
            <person name="Wu L."/>
            <person name="Ma J."/>
        </authorList>
    </citation>
    <scope>NUCLEOTIDE SEQUENCE [LARGE SCALE GENOMIC DNA]</scope>
    <source>
        <strain evidence="3">JCM 15089</strain>
    </source>
</reference>
<dbReference type="Proteomes" id="UP001499951">
    <property type="component" value="Unassembled WGS sequence"/>
</dbReference>
<comment type="caution">
    <text evidence="2">The sequence shown here is derived from an EMBL/GenBank/DDBJ whole genome shotgun (WGS) entry which is preliminary data.</text>
</comment>
<evidence type="ECO:0000256" key="1">
    <source>
        <dbReference type="SAM" id="MobiDB-lite"/>
    </source>
</evidence>
<organism evidence="2 3">
    <name type="scientific">Rhizomicrobium electricum</name>
    <dbReference type="NCBI Taxonomy" id="480070"/>
    <lineage>
        <taxon>Bacteria</taxon>
        <taxon>Pseudomonadati</taxon>
        <taxon>Pseudomonadota</taxon>
        <taxon>Alphaproteobacteria</taxon>
        <taxon>Micropepsales</taxon>
        <taxon>Micropepsaceae</taxon>
        <taxon>Rhizomicrobium</taxon>
    </lineage>
</organism>
<evidence type="ECO:0000313" key="2">
    <source>
        <dbReference type="EMBL" id="GAA0580108.1"/>
    </source>
</evidence>
<accession>A0ABP3Q6J3</accession>
<gene>
    <name evidence="2" type="ORF">GCM10008942_31260</name>
</gene>
<protein>
    <submittedName>
        <fullName evidence="2">Uncharacterized protein</fullName>
    </submittedName>
</protein>
<evidence type="ECO:0000313" key="3">
    <source>
        <dbReference type="Proteomes" id="UP001499951"/>
    </source>
</evidence>
<sequence>MRLRAQIVVDIDADDYVEAAAHQNALKSYLEEIQARYPHAEMTMRERRERRHDGLALDTLEAPRPGAR</sequence>
<dbReference type="RefSeq" id="WP_166936986.1">
    <property type="nucleotide sequence ID" value="NZ_BAAADD010000008.1"/>
</dbReference>
<feature type="compositionally biased region" description="Basic and acidic residues" evidence="1">
    <location>
        <begin position="44"/>
        <end position="55"/>
    </location>
</feature>
<proteinExistence type="predicted"/>
<feature type="region of interest" description="Disordered" evidence="1">
    <location>
        <begin position="44"/>
        <end position="68"/>
    </location>
</feature>